<dbReference type="InterPro" id="IPR017907">
    <property type="entry name" value="Znf_RING_CS"/>
</dbReference>
<dbReference type="VEuPathDB" id="FungiDB:UREG_04779"/>
<dbReference type="PANTHER" id="PTHR15898">
    <property type="entry name" value="BIFUNCTIONAL APOPTOSIS REGULATOR"/>
    <property type="match status" value="1"/>
</dbReference>
<dbReference type="GO" id="GO:0005634">
    <property type="term" value="C:nucleus"/>
    <property type="evidence" value="ECO:0007669"/>
    <property type="project" value="TreeGrafter"/>
</dbReference>
<dbReference type="PROSITE" id="PS00518">
    <property type="entry name" value="ZF_RING_1"/>
    <property type="match status" value="1"/>
</dbReference>
<feature type="compositionally biased region" description="Low complexity" evidence="5">
    <location>
        <begin position="335"/>
        <end position="356"/>
    </location>
</feature>
<dbReference type="PANTHER" id="PTHR15898:SF13">
    <property type="entry name" value="BIFUNCTIONAL APOPTOSIS REGULATOR"/>
    <property type="match status" value="1"/>
</dbReference>
<dbReference type="STRING" id="336963.C4JUH6"/>
<sequence>MSLSKKRKSPACSSDGHLAVNNLQSPERPDVSGLLQKGIDDIRALVFCGICVRPLYEPFTLGCGHTFCYSCLTQWFVSHERKKTCPDCRAAVRSEPAPAYMRAETERIESDKNGENSKSRGLFQGCFRNAILGGLPIRDIADGVERCPVCTWELEDGDCIHCGYVSMGDNFTEDGDYYSDDDSDMLEVLEGAAWAARFDPENMLSVDHFNSMDSYGPYTSSDEDNDGEAGSDDMDSFIDDDVEEDHGEDSEAATSTVVGNGSYLTENSNQSVRTDQSVPSEIGDSMSEGVSEHPFADLDLFRQPEVIELDDDNDDDDDEPIRPATMATRRRRLRSSSSTGISLDSVSTSRVSPTPSANDSSSEGPHGPVRRRQRTQNFPGHFLSDTESDNSGSDTESC</sequence>
<keyword evidence="8" id="KW-1185">Reference proteome</keyword>
<gene>
    <name evidence="7" type="ORF">UREG_04779</name>
</gene>
<dbReference type="SMART" id="SM00184">
    <property type="entry name" value="RING"/>
    <property type="match status" value="1"/>
</dbReference>
<protein>
    <recommendedName>
        <fullName evidence="6">RING-type domain-containing protein</fullName>
    </recommendedName>
</protein>
<evidence type="ECO:0000256" key="4">
    <source>
        <dbReference type="PROSITE-ProRule" id="PRU00175"/>
    </source>
</evidence>
<dbReference type="KEGG" id="ure:UREG_04779"/>
<name>C4JUH6_UNCRE</name>
<evidence type="ECO:0000259" key="6">
    <source>
        <dbReference type="PROSITE" id="PS50089"/>
    </source>
</evidence>
<dbReference type="InterPro" id="IPR001841">
    <property type="entry name" value="Znf_RING"/>
</dbReference>
<dbReference type="HOGENOM" id="CLU_029627_1_0_1"/>
<dbReference type="OrthoDB" id="6105938at2759"/>
<accession>C4JUH6</accession>
<feature type="domain" description="RING-type" evidence="6">
    <location>
        <begin position="48"/>
        <end position="89"/>
    </location>
</feature>
<reference evidence="8" key="1">
    <citation type="journal article" date="2009" name="Genome Res.">
        <title>Comparative genomic analyses of the human fungal pathogens Coccidioides and their relatives.</title>
        <authorList>
            <person name="Sharpton T.J."/>
            <person name="Stajich J.E."/>
            <person name="Rounsley S.D."/>
            <person name="Gardner M.J."/>
            <person name="Wortman J.R."/>
            <person name="Jordar V.S."/>
            <person name="Maiti R."/>
            <person name="Kodira C.D."/>
            <person name="Neafsey D.E."/>
            <person name="Zeng Q."/>
            <person name="Hung C.-Y."/>
            <person name="McMahan C."/>
            <person name="Muszewska A."/>
            <person name="Grynberg M."/>
            <person name="Mandel M.A."/>
            <person name="Kellner E.M."/>
            <person name="Barker B.M."/>
            <person name="Galgiani J.N."/>
            <person name="Orbach M.J."/>
            <person name="Kirkland T.N."/>
            <person name="Cole G.T."/>
            <person name="Henn M.R."/>
            <person name="Birren B.W."/>
            <person name="Taylor J.W."/>
        </authorList>
    </citation>
    <scope>NUCLEOTIDE SEQUENCE [LARGE SCALE GENOMIC DNA]</scope>
    <source>
        <strain evidence="8">UAMH 1704</strain>
    </source>
</reference>
<dbReference type="Pfam" id="PF00097">
    <property type="entry name" value="zf-C3HC4"/>
    <property type="match status" value="1"/>
</dbReference>
<keyword evidence="2 4" id="KW-0863">Zinc-finger</keyword>
<evidence type="ECO:0000256" key="1">
    <source>
        <dbReference type="ARBA" id="ARBA00022723"/>
    </source>
</evidence>
<feature type="compositionally biased region" description="Basic and acidic residues" evidence="5">
    <location>
        <begin position="290"/>
        <end position="302"/>
    </location>
</feature>
<dbReference type="GO" id="GO:0008270">
    <property type="term" value="F:zinc ion binding"/>
    <property type="evidence" value="ECO:0007669"/>
    <property type="project" value="UniProtKB-KW"/>
</dbReference>
<evidence type="ECO:0000256" key="3">
    <source>
        <dbReference type="ARBA" id="ARBA00022833"/>
    </source>
</evidence>
<evidence type="ECO:0000256" key="2">
    <source>
        <dbReference type="ARBA" id="ARBA00022771"/>
    </source>
</evidence>
<evidence type="ECO:0000313" key="7">
    <source>
        <dbReference type="EMBL" id="EEP79937.1"/>
    </source>
</evidence>
<dbReference type="InterPro" id="IPR018957">
    <property type="entry name" value="Znf_C3HC4_RING-type"/>
</dbReference>
<feature type="compositionally biased region" description="Polar residues" evidence="5">
    <location>
        <begin position="252"/>
        <end position="279"/>
    </location>
</feature>
<feature type="region of interest" description="Disordered" evidence="5">
    <location>
        <begin position="1"/>
        <end position="24"/>
    </location>
</feature>
<evidence type="ECO:0000313" key="8">
    <source>
        <dbReference type="Proteomes" id="UP000002058"/>
    </source>
</evidence>
<keyword evidence="3" id="KW-0862">Zinc</keyword>
<dbReference type="Proteomes" id="UP000002058">
    <property type="component" value="Unassembled WGS sequence"/>
</dbReference>
<organism evidence="7 8">
    <name type="scientific">Uncinocarpus reesii (strain UAMH 1704)</name>
    <dbReference type="NCBI Taxonomy" id="336963"/>
    <lineage>
        <taxon>Eukaryota</taxon>
        <taxon>Fungi</taxon>
        <taxon>Dikarya</taxon>
        <taxon>Ascomycota</taxon>
        <taxon>Pezizomycotina</taxon>
        <taxon>Eurotiomycetes</taxon>
        <taxon>Eurotiomycetidae</taxon>
        <taxon>Onygenales</taxon>
        <taxon>Onygenaceae</taxon>
        <taxon>Uncinocarpus</taxon>
    </lineage>
</organism>
<dbReference type="Gene3D" id="3.30.40.10">
    <property type="entry name" value="Zinc/RING finger domain, C3HC4 (zinc finger)"/>
    <property type="match status" value="1"/>
</dbReference>
<dbReference type="InParanoid" id="C4JUH6"/>
<dbReference type="eggNOG" id="KOG2177">
    <property type="taxonomic scope" value="Eukaryota"/>
</dbReference>
<dbReference type="PROSITE" id="PS50089">
    <property type="entry name" value="ZF_RING_2"/>
    <property type="match status" value="1"/>
</dbReference>
<keyword evidence="1" id="KW-0479">Metal-binding</keyword>
<proteinExistence type="predicted"/>
<dbReference type="OMA" id="NSEMTDY"/>
<dbReference type="AlphaFoldDB" id="C4JUH6"/>
<dbReference type="EMBL" id="CH476617">
    <property type="protein sequence ID" value="EEP79937.1"/>
    <property type="molecule type" value="Genomic_DNA"/>
</dbReference>
<feature type="compositionally biased region" description="Acidic residues" evidence="5">
    <location>
        <begin position="307"/>
        <end position="319"/>
    </location>
</feature>
<dbReference type="InterPro" id="IPR013083">
    <property type="entry name" value="Znf_RING/FYVE/PHD"/>
</dbReference>
<dbReference type="GO" id="GO:0043161">
    <property type="term" value="P:proteasome-mediated ubiquitin-dependent protein catabolic process"/>
    <property type="evidence" value="ECO:0007669"/>
    <property type="project" value="TreeGrafter"/>
</dbReference>
<dbReference type="RefSeq" id="XP_002584090.1">
    <property type="nucleotide sequence ID" value="XM_002584044.1"/>
</dbReference>
<feature type="compositionally biased region" description="Polar residues" evidence="5">
    <location>
        <begin position="389"/>
        <end position="398"/>
    </location>
</feature>
<feature type="compositionally biased region" description="Acidic residues" evidence="5">
    <location>
        <begin position="221"/>
        <end position="251"/>
    </location>
</feature>
<feature type="region of interest" description="Disordered" evidence="5">
    <location>
        <begin position="215"/>
        <end position="398"/>
    </location>
</feature>
<evidence type="ECO:0000256" key="5">
    <source>
        <dbReference type="SAM" id="MobiDB-lite"/>
    </source>
</evidence>
<dbReference type="SUPFAM" id="SSF57850">
    <property type="entry name" value="RING/U-box"/>
    <property type="match status" value="1"/>
</dbReference>
<dbReference type="GeneID" id="8440116"/>
<dbReference type="GO" id="GO:0061630">
    <property type="term" value="F:ubiquitin protein ligase activity"/>
    <property type="evidence" value="ECO:0007669"/>
    <property type="project" value="TreeGrafter"/>
</dbReference>